<keyword evidence="7 9" id="KW-0472">Membrane</keyword>
<evidence type="ECO:0000313" key="11">
    <source>
        <dbReference type="Proteomes" id="UP001596250"/>
    </source>
</evidence>
<keyword evidence="11" id="KW-1185">Reference proteome</keyword>
<evidence type="ECO:0000256" key="7">
    <source>
        <dbReference type="ARBA" id="ARBA00023136"/>
    </source>
</evidence>
<feature type="transmembrane region" description="Helical" evidence="9">
    <location>
        <begin position="12"/>
        <end position="34"/>
    </location>
</feature>
<evidence type="ECO:0000256" key="5">
    <source>
        <dbReference type="ARBA" id="ARBA00022692"/>
    </source>
</evidence>
<dbReference type="CDD" id="cd06550">
    <property type="entry name" value="TM_ABC_iron-siderophores_like"/>
    <property type="match status" value="1"/>
</dbReference>
<dbReference type="SUPFAM" id="SSF81345">
    <property type="entry name" value="ABC transporter involved in vitamin B12 uptake, BtuC"/>
    <property type="match status" value="1"/>
</dbReference>
<evidence type="ECO:0000256" key="3">
    <source>
        <dbReference type="ARBA" id="ARBA00022448"/>
    </source>
</evidence>
<dbReference type="Proteomes" id="UP001596250">
    <property type="component" value="Unassembled WGS sequence"/>
</dbReference>
<feature type="transmembrane region" description="Helical" evidence="9">
    <location>
        <begin position="260"/>
        <end position="282"/>
    </location>
</feature>
<feature type="transmembrane region" description="Helical" evidence="9">
    <location>
        <begin position="99"/>
        <end position="118"/>
    </location>
</feature>
<evidence type="ECO:0000256" key="4">
    <source>
        <dbReference type="ARBA" id="ARBA00022475"/>
    </source>
</evidence>
<organism evidence="10 11">
    <name type="scientific">Marinicrinis lubricantis</name>
    <dbReference type="NCBI Taxonomy" id="2086470"/>
    <lineage>
        <taxon>Bacteria</taxon>
        <taxon>Bacillati</taxon>
        <taxon>Bacillota</taxon>
        <taxon>Bacilli</taxon>
        <taxon>Bacillales</taxon>
        <taxon>Paenibacillaceae</taxon>
    </lineage>
</organism>
<keyword evidence="6 9" id="KW-1133">Transmembrane helix</keyword>
<dbReference type="InterPro" id="IPR001626">
    <property type="entry name" value="ABC_TroCD"/>
</dbReference>
<feature type="transmembrane region" description="Helical" evidence="9">
    <location>
        <begin position="138"/>
        <end position="160"/>
    </location>
</feature>
<evidence type="ECO:0000313" key="10">
    <source>
        <dbReference type="EMBL" id="MFC5987463.1"/>
    </source>
</evidence>
<dbReference type="Gene3D" id="1.10.3470.10">
    <property type="entry name" value="ABC transporter involved in vitamin B12 uptake, BtuC"/>
    <property type="match status" value="1"/>
</dbReference>
<dbReference type="RefSeq" id="WP_379894846.1">
    <property type="nucleotide sequence ID" value="NZ_CBCSCT010000040.1"/>
</dbReference>
<dbReference type="PANTHER" id="PTHR30477:SF3">
    <property type="entry name" value="METAL TRANSPORT SYSTEM MEMBRANE PROTEIN CT_069-RELATED"/>
    <property type="match status" value="1"/>
</dbReference>
<feature type="transmembrane region" description="Helical" evidence="9">
    <location>
        <begin position="227"/>
        <end position="248"/>
    </location>
</feature>
<evidence type="ECO:0000256" key="2">
    <source>
        <dbReference type="ARBA" id="ARBA00008034"/>
    </source>
</evidence>
<sequence length="313" mass="33132">MKEWLELLRDPNVTWILAASMLLGLGSGIIGSFAYLRKQSLMGDALAHAALPGVCIAFMMSGVKSIPLFIMGAAISGLISTFGIGYITRHSKIKQDSALAIVLSAFFGLGIVLLTHIQHSGGGNQSGLDKFLFGQAAAMVYSDVITMAVISLLLVGACTLMFKEFKLLSFDAHFAKGLGYPVALLDQLMMFLIVVAVVVGIQAVGVVLMSALLITPAVSARYWTERLGIMVVLAGLFGAVSGMLGTLISTAGNNLPSGPLSVLSATLFFVVSITLSPKRGLLAKVLARSRARKTLELERNQASAQKRGAVHEY</sequence>
<keyword evidence="3 8" id="KW-0813">Transport</keyword>
<evidence type="ECO:0000256" key="9">
    <source>
        <dbReference type="SAM" id="Phobius"/>
    </source>
</evidence>
<comment type="similarity">
    <text evidence="2 8">Belongs to the ABC-3 integral membrane protein family.</text>
</comment>
<feature type="transmembrane region" description="Helical" evidence="9">
    <location>
        <begin position="191"/>
        <end position="215"/>
    </location>
</feature>
<evidence type="ECO:0000256" key="6">
    <source>
        <dbReference type="ARBA" id="ARBA00022989"/>
    </source>
</evidence>
<dbReference type="EMBL" id="JBHSQV010000163">
    <property type="protein sequence ID" value="MFC5987463.1"/>
    <property type="molecule type" value="Genomic_DNA"/>
</dbReference>
<evidence type="ECO:0000256" key="1">
    <source>
        <dbReference type="ARBA" id="ARBA00004651"/>
    </source>
</evidence>
<gene>
    <name evidence="10" type="ORF">ACFPXP_13720</name>
</gene>
<proteinExistence type="inferred from homology"/>
<feature type="transmembrane region" description="Helical" evidence="9">
    <location>
        <begin position="66"/>
        <end position="87"/>
    </location>
</feature>
<comment type="caution">
    <text evidence="10">The sequence shown here is derived from an EMBL/GenBank/DDBJ whole genome shotgun (WGS) entry which is preliminary data.</text>
</comment>
<keyword evidence="5 8" id="KW-0812">Transmembrane</keyword>
<evidence type="ECO:0000256" key="8">
    <source>
        <dbReference type="RuleBase" id="RU003943"/>
    </source>
</evidence>
<dbReference type="Pfam" id="PF00950">
    <property type="entry name" value="ABC-3"/>
    <property type="match status" value="1"/>
</dbReference>
<keyword evidence="4" id="KW-1003">Cell membrane</keyword>
<dbReference type="InterPro" id="IPR037294">
    <property type="entry name" value="ABC_BtuC-like"/>
</dbReference>
<dbReference type="PANTHER" id="PTHR30477">
    <property type="entry name" value="ABC-TRANSPORTER METAL-BINDING PROTEIN"/>
    <property type="match status" value="1"/>
</dbReference>
<accession>A0ABW1IRK0</accession>
<name>A0ABW1IRK0_9BACL</name>
<comment type="subcellular location">
    <subcellularLocation>
        <location evidence="1 8">Cell membrane</location>
        <topology evidence="1 8">Multi-pass membrane protein</topology>
    </subcellularLocation>
</comment>
<protein>
    <submittedName>
        <fullName evidence="10">Metal ABC transporter permease</fullName>
    </submittedName>
</protein>
<reference evidence="11" key="1">
    <citation type="journal article" date="2019" name="Int. J. Syst. Evol. Microbiol.">
        <title>The Global Catalogue of Microorganisms (GCM) 10K type strain sequencing project: providing services to taxonomists for standard genome sequencing and annotation.</title>
        <authorList>
            <consortium name="The Broad Institute Genomics Platform"/>
            <consortium name="The Broad Institute Genome Sequencing Center for Infectious Disease"/>
            <person name="Wu L."/>
            <person name="Ma J."/>
        </authorList>
    </citation>
    <scope>NUCLEOTIDE SEQUENCE [LARGE SCALE GENOMIC DNA]</scope>
    <source>
        <strain evidence="11">CCM 8749</strain>
    </source>
</reference>